<gene>
    <name evidence="2" type="ORF">PSTG_19095</name>
</gene>
<dbReference type="EMBL" id="AJIL01005069">
    <property type="protein sequence ID" value="KNE87520.1"/>
    <property type="molecule type" value="Genomic_DNA"/>
</dbReference>
<protein>
    <submittedName>
        <fullName evidence="2">Uncharacterized protein</fullName>
    </submittedName>
</protein>
<feature type="compositionally biased region" description="Polar residues" evidence="1">
    <location>
        <begin position="68"/>
        <end position="83"/>
    </location>
</feature>
<evidence type="ECO:0000256" key="1">
    <source>
        <dbReference type="SAM" id="MobiDB-lite"/>
    </source>
</evidence>
<accession>A0A0L0UKR3</accession>
<evidence type="ECO:0000313" key="2">
    <source>
        <dbReference type="EMBL" id="KNE87520.1"/>
    </source>
</evidence>
<sequence>TLLQPIDRFRSPSAYENNNINIQPTYEEGLTPSNYPPRQPLPNPPRIMSTDHTINRFKRNSRPFSEEPSPTTMSPATDTMPTNQHHHHHHQPPPVEDQPPSKKPRLNYSQLQSHQEAEEEEEK</sequence>
<dbReference type="AlphaFoldDB" id="A0A0L0UKR3"/>
<name>A0A0L0UKR3_9BASI</name>
<feature type="compositionally biased region" description="Pro residues" evidence="1">
    <location>
        <begin position="34"/>
        <end position="45"/>
    </location>
</feature>
<comment type="caution">
    <text evidence="2">The sequence shown here is derived from an EMBL/GenBank/DDBJ whole genome shotgun (WGS) entry which is preliminary data.</text>
</comment>
<reference evidence="3" key="1">
    <citation type="submission" date="2014-03" db="EMBL/GenBank/DDBJ databases">
        <title>The Genome Sequence of Puccinia striiformis f. sp. tritici PST-78.</title>
        <authorList>
            <consortium name="The Broad Institute Genome Sequencing Platform"/>
            <person name="Cuomo C."/>
            <person name="Hulbert S."/>
            <person name="Chen X."/>
            <person name="Walker B."/>
            <person name="Young S.K."/>
            <person name="Zeng Q."/>
            <person name="Gargeya S."/>
            <person name="Fitzgerald M."/>
            <person name="Haas B."/>
            <person name="Abouelleil A."/>
            <person name="Alvarado L."/>
            <person name="Arachchi H.M."/>
            <person name="Berlin A.M."/>
            <person name="Chapman S.B."/>
            <person name="Goldberg J."/>
            <person name="Griggs A."/>
            <person name="Gujja S."/>
            <person name="Hansen M."/>
            <person name="Howarth C."/>
            <person name="Imamovic A."/>
            <person name="Larimer J."/>
            <person name="McCowan C."/>
            <person name="Montmayeur A."/>
            <person name="Murphy C."/>
            <person name="Neiman D."/>
            <person name="Pearson M."/>
            <person name="Priest M."/>
            <person name="Roberts A."/>
            <person name="Saif S."/>
            <person name="Shea T."/>
            <person name="Sisk P."/>
            <person name="Sykes S."/>
            <person name="Wortman J."/>
            <person name="Nusbaum C."/>
            <person name="Birren B."/>
        </authorList>
    </citation>
    <scope>NUCLEOTIDE SEQUENCE [LARGE SCALE GENOMIC DNA]</scope>
    <source>
        <strain evidence="3">race PST-78</strain>
    </source>
</reference>
<feature type="region of interest" description="Disordered" evidence="1">
    <location>
        <begin position="1"/>
        <end position="123"/>
    </location>
</feature>
<organism evidence="2 3">
    <name type="scientific">Puccinia striiformis f. sp. tritici PST-78</name>
    <dbReference type="NCBI Taxonomy" id="1165861"/>
    <lineage>
        <taxon>Eukaryota</taxon>
        <taxon>Fungi</taxon>
        <taxon>Dikarya</taxon>
        <taxon>Basidiomycota</taxon>
        <taxon>Pucciniomycotina</taxon>
        <taxon>Pucciniomycetes</taxon>
        <taxon>Pucciniales</taxon>
        <taxon>Pucciniaceae</taxon>
        <taxon>Puccinia</taxon>
    </lineage>
</organism>
<feature type="compositionally biased region" description="Polar residues" evidence="1">
    <location>
        <begin position="14"/>
        <end position="24"/>
    </location>
</feature>
<proteinExistence type="predicted"/>
<keyword evidence="3" id="KW-1185">Reference proteome</keyword>
<feature type="non-terminal residue" evidence="2">
    <location>
        <position position="123"/>
    </location>
</feature>
<feature type="non-terminal residue" evidence="2">
    <location>
        <position position="1"/>
    </location>
</feature>
<evidence type="ECO:0000313" key="3">
    <source>
        <dbReference type="Proteomes" id="UP000054564"/>
    </source>
</evidence>
<dbReference type="Proteomes" id="UP000054564">
    <property type="component" value="Unassembled WGS sequence"/>
</dbReference>
<dbReference type="OrthoDB" id="2503591at2759"/>